<evidence type="ECO:0000256" key="1">
    <source>
        <dbReference type="SAM" id="MobiDB-lite"/>
    </source>
</evidence>
<dbReference type="HOGENOM" id="CLU_1165094_0_0_11"/>
<feature type="domain" description="Excalibur calcium-binding" evidence="3">
    <location>
        <begin position="195"/>
        <end position="231"/>
    </location>
</feature>
<feature type="transmembrane region" description="Helical" evidence="2">
    <location>
        <begin position="54"/>
        <end position="74"/>
    </location>
</feature>
<proteinExistence type="predicted"/>
<keyword evidence="5" id="KW-1185">Reference proteome</keyword>
<keyword evidence="2" id="KW-1133">Transmembrane helix</keyword>
<feature type="region of interest" description="Disordered" evidence="1">
    <location>
        <begin position="118"/>
        <end position="195"/>
    </location>
</feature>
<dbReference type="Proteomes" id="UP000002007">
    <property type="component" value="Chromosome"/>
</dbReference>
<evidence type="ECO:0000259" key="3">
    <source>
        <dbReference type="SMART" id="SM00894"/>
    </source>
</evidence>
<dbReference type="InterPro" id="IPR008613">
    <property type="entry name" value="Excalibur_Ca-bd_domain"/>
</dbReference>
<dbReference type="STRING" id="288705.RSal33209_0452"/>
<dbReference type="AlphaFoldDB" id="A9WM70"/>
<sequence>MFRRIVDGINPSEWRPQPQARLESVPKKSPTPWLVLGGMVLVSALGFGRGFAGFLLILAILTFVLALGAFIAGSGRWIWLANRAQAGFAAGGALLVLIISLTVAAITVPSAHEAAALPPASVSSSSSTSSTSPPASSARPSTTPSAAITSAEPVPLVQPPVTPAPAIQPPVQPVPVQPVPPPVQQPVPQQPASVYYPNCDTARAAGVAPLHRGDAGYRPELDRDNDGIACEPKPKGKK</sequence>
<feature type="compositionally biased region" description="Basic and acidic residues" evidence="1">
    <location>
        <begin position="211"/>
        <end position="226"/>
    </location>
</feature>
<name>A9WM70_RENSM</name>
<dbReference type="Pfam" id="PF05901">
    <property type="entry name" value="Excalibur"/>
    <property type="match status" value="1"/>
</dbReference>
<accession>A9WM70</accession>
<keyword evidence="2" id="KW-0812">Transmembrane</keyword>
<reference evidence="5" key="1">
    <citation type="journal article" date="2008" name="J. Bacteriol.">
        <title>Genome sequence of the fish pathogen Renibacterium salmoninarum suggests reductive evolution away from an environmental Arthrobacter ancestor.</title>
        <authorList>
            <person name="Wiens G.D."/>
            <person name="Rockey D.D."/>
            <person name="Wu Z."/>
            <person name="Chang J."/>
            <person name="Levy R."/>
            <person name="Crane S."/>
            <person name="Chen D.S."/>
            <person name="Capri G.R."/>
            <person name="Burnett J.R."/>
            <person name="Sudheesh P.S."/>
            <person name="Schipma M.J."/>
            <person name="Burd H."/>
            <person name="Bhattacharyya A."/>
            <person name="Rhodes L.D."/>
            <person name="Kaul R."/>
            <person name="Strom M.S."/>
        </authorList>
    </citation>
    <scope>NUCLEOTIDE SEQUENCE [LARGE SCALE GENOMIC DNA]</scope>
    <source>
        <strain evidence="5">ATCC 33209 / DSM 20767 / JCM 11484 / NBRC 15589 / NCIMB 2235</strain>
    </source>
</reference>
<protein>
    <submittedName>
        <fullName evidence="4">Extracelluar calcium binding protein</fullName>
    </submittedName>
</protein>
<dbReference type="EMBL" id="CP000910">
    <property type="protein sequence ID" value="ABY22202.1"/>
    <property type="molecule type" value="Genomic_DNA"/>
</dbReference>
<gene>
    <name evidence="4" type="ordered locus">RSal33209_0452</name>
</gene>
<feature type="transmembrane region" description="Helical" evidence="2">
    <location>
        <begin position="31"/>
        <end position="48"/>
    </location>
</feature>
<feature type="compositionally biased region" description="Pro residues" evidence="1">
    <location>
        <begin position="156"/>
        <end position="189"/>
    </location>
</feature>
<evidence type="ECO:0000313" key="4">
    <source>
        <dbReference type="EMBL" id="ABY22202.1"/>
    </source>
</evidence>
<feature type="region of interest" description="Disordered" evidence="1">
    <location>
        <begin position="210"/>
        <end position="238"/>
    </location>
</feature>
<dbReference type="SMART" id="SM00894">
    <property type="entry name" value="Excalibur"/>
    <property type="match status" value="1"/>
</dbReference>
<feature type="transmembrane region" description="Helical" evidence="2">
    <location>
        <begin position="86"/>
        <end position="108"/>
    </location>
</feature>
<keyword evidence="2" id="KW-0472">Membrane</keyword>
<dbReference type="eggNOG" id="COG1525">
    <property type="taxonomic scope" value="Bacteria"/>
</dbReference>
<organism evidence="4 5">
    <name type="scientific">Renibacterium salmoninarum (strain ATCC 33209 / DSM 20767 / JCM 11484 / NBRC 15589 / NCIMB 2235)</name>
    <dbReference type="NCBI Taxonomy" id="288705"/>
    <lineage>
        <taxon>Bacteria</taxon>
        <taxon>Bacillati</taxon>
        <taxon>Actinomycetota</taxon>
        <taxon>Actinomycetes</taxon>
        <taxon>Micrococcales</taxon>
        <taxon>Micrococcaceae</taxon>
        <taxon>Renibacterium</taxon>
    </lineage>
</organism>
<dbReference type="KEGG" id="rsa:RSal33209_0452"/>
<evidence type="ECO:0000313" key="5">
    <source>
        <dbReference type="Proteomes" id="UP000002007"/>
    </source>
</evidence>
<evidence type="ECO:0000256" key="2">
    <source>
        <dbReference type="SAM" id="Phobius"/>
    </source>
</evidence>
<feature type="compositionally biased region" description="Low complexity" evidence="1">
    <location>
        <begin position="118"/>
        <end position="151"/>
    </location>
</feature>